<feature type="coiled-coil region" evidence="2">
    <location>
        <begin position="215"/>
        <end position="242"/>
    </location>
</feature>
<evidence type="ECO:0000256" key="2">
    <source>
        <dbReference type="SAM" id="Coils"/>
    </source>
</evidence>
<dbReference type="GO" id="GO:0003950">
    <property type="term" value="F:NAD+ poly-ADP-ribosyltransferase activity"/>
    <property type="evidence" value="ECO:0007669"/>
    <property type="project" value="UniProtKB-UniRule"/>
</dbReference>
<organism evidence="4 5">
    <name type="scientific">Stylonychia lemnae</name>
    <name type="common">Ciliate</name>
    <dbReference type="NCBI Taxonomy" id="5949"/>
    <lineage>
        <taxon>Eukaryota</taxon>
        <taxon>Sar</taxon>
        <taxon>Alveolata</taxon>
        <taxon>Ciliophora</taxon>
        <taxon>Intramacronucleata</taxon>
        <taxon>Spirotrichea</taxon>
        <taxon>Stichotrichia</taxon>
        <taxon>Sporadotrichida</taxon>
        <taxon>Oxytrichidae</taxon>
        <taxon>Stylonychinae</taxon>
        <taxon>Stylonychia</taxon>
    </lineage>
</organism>
<dbReference type="GO" id="GO:0005634">
    <property type="term" value="C:nucleus"/>
    <property type="evidence" value="ECO:0007669"/>
    <property type="project" value="TreeGrafter"/>
</dbReference>
<keyword evidence="1" id="KW-0328">Glycosyltransferase</keyword>
<keyword evidence="2" id="KW-0175">Coiled coil</keyword>
<dbReference type="AlphaFoldDB" id="A0A077ZRK9"/>
<keyword evidence="5" id="KW-1185">Reference proteome</keyword>
<evidence type="ECO:0000259" key="3">
    <source>
        <dbReference type="PROSITE" id="PS51059"/>
    </source>
</evidence>
<sequence length="520" mass="61474">MDGFDLLIKWYDWYNTFGDAFDYKDQNNWQQELNVQEEVKEMAYQNQVRQVRKEDIIDIAKMKKEKLEYVYCIDTAKIKNKYEGLETVQGPLEDQFDVYEKPDLFYVLDQGKNYLCFGGEKHATIHHYYIKHLDDKKQYDFTLQAEVKLQEEAKNKVESYFYFFLEDEELKVKILDQMENEEDEIEVFFLQTFSRQPELTRVVLIQRQWVFYLNKDKTNTKVVEVNEEIQKLNDIYNKCKLQNIDHCEWFNIGDRKLIFSCEANQFPSAIDLKNQTIYSYKLKEKKQKFQWNMIESFKFPSNYADPKYNQVNEFTCTEILDRESFEFQYIAFKFLKTLAKRDPRLIEIQATIDIMNQEISQVNLAQIIEIKKIYNKQIYQTVRSEFERMLQKHPQLQGLSLVKHLFHGTRQTDPFNIYSFESGLDMRYSAVGANGIGLYFADNSCYSNGYAHSANGRKQMFFCTVITGLSSSQGGGQAARMPAAIPGKQGVLYDSFNNGNGGHYIIYDNQKSYPGYLITY</sequence>
<dbReference type="PROSITE" id="PS51059">
    <property type="entry name" value="PARP_CATALYTIC"/>
    <property type="match status" value="1"/>
</dbReference>
<dbReference type="Pfam" id="PF00644">
    <property type="entry name" value="PARP"/>
    <property type="match status" value="1"/>
</dbReference>
<dbReference type="Gene3D" id="3.90.228.10">
    <property type="match status" value="1"/>
</dbReference>
<dbReference type="Proteomes" id="UP000039865">
    <property type="component" value="Unassembled WGS sequence"/>
</dbReference>
<dbReference type="EC" id="2.4.2.-" evidence="1"/>
<dbReference type="OrthoDB" id="307479at2759"/>
<keyword evidence="1" id="KW-0808">Transferase</keyword>
<evidence type="ECO:0000256" key="1">
    <source>
        <dbReference type="RuleBase" id="RU362114"/>
    </source>
</evidence>
<dbReference type="InterPro" id="IPR012317">
    <property type="entry name" value="Poly(ADP-ribose)pol_cat_dom"/>
</dbReference>
<dbReference type="InterPro" id="IPR051712">
    <property type="entry name" value="ARTD-AVP"/>
</dbReference>
<protein>
    <recommendedName>
        <fullName evidence="1">Poly [ADP-ribose] polymerase</fullName>
        <shortName evidence="1">PARP</shortName>
        <ecNumber evidence="1">2.4.2.-</ecNumber>
    </recommendedName>
</protein>
<accession>A0A077ZRK9</accession>
<keyword evidence="1" id="KW-0520">NAD</keyword>
<dbReference type="PANTHER" id="PTHR45740:SF2">
    <property type="entry name" value="POLY [ADP-RIBOSE] POLYMERASE"/>
    <property type="match status" value="1"/>
</dbReference>
<dbReference type="GO" id="GO:1990404">
    <property type="term" value="F:NAD+-protein mono-ADP-ribosyltransferase activity"/>
    <property type="evidence" value="ECO:0007669"/>
    <property type="project" value="TreeGrafter"/>
</dbReference>
<evidence type="ECO:0000313" key="4">
    <source>
        <dbReference type="EMBL" id="CDW72517.1"/>
    </source>
</evidence>
<feature type="domain" description="PARP catalytic" evidence="3">
    <location>
        <begin position="302"/>
        <end position="520"/>
    </location>
</feature>
<name>A0A077ZRK9_STYLE</name>
<gene>
    <name evidence="4" type="primary">Contig16892.g17991</name>
    <name evidence="4" type="ORF">STYLEM_1479</name>
</gene>
<dbReference type="EMBL" id="CCKQ01001411">
    <property type="protein sequence ID" value="CDW72517.1"/>
    <property type="molecule type" value="Genomic_DNA"/>
</dbReference>
<dbReference type="InParanoid" id="A0A077ZRK9"/>
<reference evidence="4 5" key="1">
    <citation type="submission" date="2014-06" db="EMBL/GenBank/DDBJ databases">
        <authorList>
            <person name="Swart Estienne"/>
        </authorList>
    </citation>
    <scope>NUCLEOTIDE SEQUENCE [LARGE SCALE GENOMIC DNA]</scope>
    <source>
        <strain evidence="4 5">130c</strain>
    </source>
</reference>
<dbReference type="SUPFAM" id="SSF56399">
    <property type="entry name" value="ADP-ribosylation"/>
    <property type="match status" value="1"/>
</dbReference>
<dbReference type="PANTHER" id="PTHR45740">
    <property type="entry name" value="POLY [ADP-RIBOSE] POLYMERASE"/>
    <property type="match status" value="1"/>
</dbReference>
<evidence type="ECO:0000313" key="5">
    <source>
        <dbReference type="Proteomes" id="UP000039865"/>
    </source>
</evidence>
<proteinExistence type="predicted"/>